<feature type="compositionally biased region" description="Pro residues" evidence="1">
    <location>
        <begin position="487"/>
        <end position="496"/>
    </location>
</feature>
<feature type="compositionally biased region" description="Polar residues" evidence="1">
    <location>
        <begin position="983"/>
        <end position="994"/>
    </location>
</feature>
<feature type="region of interest" description="Disordered" evidence="1">
    <location>
        <begin position="580"/>
        <end position="676"/>
    </location>
</feature>
<feature type="compositionally biased region" description="Acidic residues" evidence="1">
    <location>
        <begin position="868"/>
        <end position="878"/>
    </location>
</feature>
<sequence length="1084" mass="120689">MARRRKKLPPDESSYLEGHLAEYRRNNGDARAAVVTSCAKKLLDMRGVQEEGTATYTLLLDQFEDKVDHWFNNRSQAKKGRLPTRIFRRWTGEMVFEQLRHLEIKAARNDQPAVPHDIVRWNASRRTLYKGLPAEERAEFRETAAKWNRDGPDAHLLPKIAARRCIQYMRTTVGMFWEQVGMTLLMYGMFLDPDNPSRTRGIHFDTSDYVKEQAEKEGRTFKTLTEDREWDVGFRKKFRGFFRLWHVLNDDDELVHLEVSPRTTPPEFVFELRPNGAPIMVDQENGAPLSGKRRMQMFRQYMRLQYGCAKGVLVKSVPWASIIENMDEYFEEGMFPPGFELKEPSRAHEGELAAFIRHVMNMENPSDGSPPRYFRFKAYRDQKGNWVRAQNTSEDGTPPVDPDEEKAKRTTIYPPHFDLDAPLKPSTRQSVPTKEERRQALTAVHDDTVESMRRSKQDEQHGSEVGTAKKAKKARKKKSDGKAKSSAPPPSPPPLPHRAGSPSGRAVAGIPPPVATLPANVTYASDESDTGELETIPHSEQKDGEPLSSDFGEDITFQDFDWDDDADSDDSVAAILPLFLPNNYSGDSESDSSSDSDGFAQRPLATASSSSRPPFADAGRHTLQRAAEAGPSSRPAADAGQGTRRHAEAGRSRRDIVGKGKAIAVDAPQSEDEREPPIAPRRVALAPYTAGPAAEQRRRYLLRLDEHAEYLSMLHRASYKLEELSEIEPHAAAPWLTWSYQSPHLPISVHHDSATLTGLVSWLSNGPSLRQTPAGDVQRYCLALGMLLRDARLVAEIVDEDAVDDDLPAYFSRSRLTGPVVQQILAVCSAAFSPRPRPVPKVAPPAPPLLVSAGEASSTPRFGVLNDTDGEDSSDESEGAVPPEPPMFFVGTDAGHDADAAEDTDAEDIPPPPPPFFVLADTYSSPLHDYSELPAIPPYFSVGEDWRSSNSSQFGEGVVEPLPEAGQDEQDELDAEMIEQELEQTSVVTETSASRIPRSRKRARSSLTQEPVPPPPRTRSQSRRREEASSTQRRTSSRIAEAALRQDSIPSNEPKTVPRKGRGKSAETAKATKNLKKSAPPSRR</sequence>
<dbReference type="InParanoid" id="A0A5C3P2Y8"/>
<protein>
    <submittedName>
        <fullName evidence="2">Uncharacterized protein</fullName>
    </submittedName>
</protein>
<name>A0A5C3P2Y8_9APHY</name>
<feature type="compositionally biased region" description="Acidic residues" evidence="1">
    <location>
        <begin position="966"/>
        <end position="982"/>
    </location>
</feature>
<feature type="region of interest" description="Disordered" evidence="1">
    <location>
        <begin position="385"/>
        <end position="568"/>
    </location>
</feature>
<dbReference type="EMBL" id="ML211844">
    <property type="protein sequence ID" value="TFK80113.1"/>
    <property type="molecule type" value="Genomic_DNA"/>
</dbReference>
<evidence type="ECO:0000256" key="1">
    <source>
        <dbReference type="SAM" id="MobiDB-lite"/>
    </source>
</evidence>
<feature type="region of interest" description="Disordered" evidence="1">
    <location>
        <begin position="946"/>
        <end position="1084"/>
    </location>
</feature>
<accession>A0A5C3P2Y8</accession>
<feature type="compositionally biased region" description="Low complexity" evidence="1">
    <location>
        <begin position="1029"/>
        <end position="1038"/>
    </location>
</feature>
<feature type="compositionally biased region" description="Basic and acidic residues" evidence="1">
    <location>
        <begin position="433"/>
        <end position="462"/>
    </location>
</feature>
<feature type="compositionally biased region" description="Basic and acidic residues" evidence="1">
    <location>
        <begin position="535"/>
        <end position="545"/>
    </location>
</feature>
<evidence type="ECO:0000313" key="3">
    <source>
        <dbReference type="Proteomes" id="UP000308197"/>
    </source>
</evidence>
<reference evidence="2 3" key="1">
    <citation type="journal article" date="2019" name="Nat. Ecol. Evol.">
        <title>Megaphylogeny resolves global patterns of mushroom evolution.</title>
        <authorList>
            <person name="Varga T."/>
            <person name="Krizsan K."/>
            <person name="Foldi C."/>
            <person name="Dima B."/>
            <person name="Sanchez-Garcia M."/>
            <person name="Sanchez-Ramirez S."/>
            <person name="Szollosi G.J."/>
            <person name="Szarkandi J.G."/>
            <person name="Papp V."/>
            <person name="Albert L."/>
            <person name="Andreopoulos W."/>
            <person name="Angelini C."/>
            <person name="Antonin V."/>
            <person name="Barry K.W."/>
            <person name="Bougher N.L."/>
            <person name="Buchanan P."/>
            <person name="Buyck B."/>
            <person name="Bense V."/>
            <person name="Catcheside P."/>
            <person name="Chovatia M."/>
            <person name="Cooper J."/>
            <person name="Damon W."/>
            <person name="Desjardin D."/>
            <person name="Finy P."/>
            <person name="Geml J."/>
            <person name="Haridas S."/>
            <person name="Hughes K."/>
            <person name="Justo A."/>
            <person name="Karasinski D."/>
            <person name="Kautmanova I."/>
            <person name="Kiss B."/>
            <person name="Kocsube S."/>
            <person name="Kotiranta H."/>
            <person name="LaButti K.M."/>
            <person name="Lechner B.E."/>
            <person name="Liimatainen K."/>
            <person name="Lipzen A."/>
            <person name="Lukacs Z."/>
            <person name="Mihaltcheva S."/>
            <person name="Morgado L.N."/>
            <person name="Niskanen T."/>
            <person name="Noordeloos M.E."/>
            <person name="Ohm R.A."/>
            <person name="Ortiz-Santana B."/>
            <person name="Ovrebo C."/>
            <person name="Racz N."/>
            <person name="Riley R."/>
            <person name="Savchenko A."/>
            <person name="Shiryaev A."/>
            <person name="Soop K."/>
            <person name="Spirin V."/>
            <person name="Szebenyi C."/>
            <person name="Tomsovsky M."/>
            <person name="Tulloss R.E."/>
            <person name="Uehling J."/>
            <person name="Grigoriev I.V."/>
            <person name="Vagvolgyi C."/>
            <person name="Papp T."/>
            <person name="Martin F.M."/>
            <person name="Miettinen O."/>
            <person name="Hibbett D.S."/>
            <person name="Nagy L.G."/>
        </authorList>
    </citation>
    <scope>NUCLEOTIDE SEQUENCE [LARGE SCALE GENOMIC DNA]</scope>
    <source>
        <strain evidence="2 3">HHB13444</strain>
    </source>
</reference>
<organism evidence="2 3">
    <name type="scientific">Polyporus arcularius HHB13444</name>
    <dbReference type="NCBI Taxonomy" id="1314778"/>
    <lineage>
        <taxon>Eukaryota</taxon>
        <taxon>Fungi</taxon>
        <taxon>Dikarya</taxon>
        <taxon>Basidiomycota</taxon>
        <taxon>Agaricomycotina</taxon>
        <taxon>Agaricomycetes</taxon>
        <taxon>Polyporales</taxon>
        <taxon>Polyporaceae</taxon>
        <taxon>Polyporus</taxon>
    </lineage>
</organism>
<gene>
    <name evidence="2" type="ORF">K466DRAFT_605601</name>
</gene>
<dbReference type="AlphaFoldDB" id="A0A5C3P2Y8"/>
<proteinExistence type="predicted"/>
<feature type="region of interest" description="Disordered" evidence="1">
    <location>
        <begin position="852"/>
        <end position="913"/>
    </location>
</feature>
<feature type="compositionally biased region" description="Basic and acidic residues" evidence="1">
    <location>
        <begin position="645"/>
        <end position="658"/>
    </location>
</feature>
<keyword evidence="3" id="KW-1185">Reference proteome</keyword>
<feature type="compositionally biased region" description="Basic residues" evidence="1">
    <location>
        <begin position="469"/>
        <end position="479"/>
    </location>
</feature>
<dbReference type="Proteomes" id="UP000308197">
    <property type="component" value="Unassembled WGS sequence"/>
</dbReference>
<evidence type="ECO:0000313" key="2">
    <source>
        <dbReference type="EMBL" id="TFK80113.1"/>
    </source>
</evidence>